<dbReference type="CDD" id="cd02440">
    <property type="entry name" value="AdoMet_MTases"/>
    <property type="match status" value="1"/>
</dbReference>
<evidence type="ECO:0000313" key="11">
    <source>
        <dbReference type="Proteomes" id="UP001422074"/>
    </source>
</evidence>
<evidence type="ECO:0000256" key="3">
    <source>
        <dbReference type="ARBA" id="ARBA00034487"/>
    </source>
</evidence>
<dbReference type="SUPFAM" id="SSF53335">
    <property type="entry name" value="S-adenosyl-L-methionine-dependent methyltransferases"/>
    <property type="match status" value="1"/>
</dbReference>
<comment type="caution">
    <text evidence="10">The sequence shown here is derived from an EMBL/GenBank/DDBJ whole genome shotgun (WGS) entry which is preliminary data.</text>
</comment>
<dbReference type="Gene3D" id="3.40.50.150">
    <property type="entry name" value="Vaccinia Virus protein VP39"/>
    <property type="match status" value="1"/>
</dbReference>
<keyword evidence="10" id="KW-0489">Methyltransferase</keyword>
<organism evidence="10 11">
    <name type="scientific">Sinomonas halotolerans</name>
    <dbReference type="NCBI Taxonomy" id="1644133"/>
    <lineage>
        <taxon>Bacteria</taxon>
        <taxon>Bacillati</taxon>
        <taxon>Actinomycetota</taxon>
        <taxon>Actinomycetes</taxon>
        <taxon>Micrococcales</taxon>
        <taxon>Micrococcaceae</taxon>
        <taxon>Sinomonas</taxon>
    </lineage>
</organism>
<keyword evidence="1" id="KW-0808">Transferase</keyword>
<comment type="catalytic activity">
    <reaction evidence="6">
        <text>arsenic triglutathione + [thioredoxin]-dithiol + S-adenosyl-L-methionine + 2 H2O = methylarsonous acid + [thioredoxin]-disulfide + 3 glutathione + S-adenosyl-L-homocysteine + H(+)</text>
        <dbReference type="Rhea" id="RHEA:69460"/>
        <dbReference type="Rhea" id="RHEA-COMP:10698"/>
        <dbReference type="Rhea" id="RHEA-COMP:10700"/>
        <dbReference type="ChEBI" id="CHEBI:15377"/>
        <dbReference type="ChEBI" id="CHEBI:15378"/>
        <dbReference type="ChEBI" id="CHEBI:17826"/>
        <dbReference type="ChEBI" id="CHEBI:29950"/>
        <dbReference type="ChEBI" id="CHEBI:50058"/>
        <dbReference type="ChEBI" id="CHEBI:57856"/>
        <dbReference type="ChEBI" id="CHEBI:57925"/>
        <dbReference type="ChEBI" id="CHEBI:59789"/>
        <dbReference type="ChEBI" id="CHEBI:183640"/>
        <dbReference type="EC" id="2.1.1.137"/>
    </reaction>
</comment>
<evidence type="ECO:0000259" key="9">
    <source>
        <dbReference type="Pfam" id="PF13847"/>
    </source>
</evidence>
<comment type="similarity">
    <text evidence="3">Belongs to the methyltransferase superfamily. Arsenite methyltransferase family.</text>
</comment>
<dbReference type="GO" id="GO:0032259">
    <property type="term" value="P:methylation"/>
    <property type="evidence" value="ECO:0007669"/>
    <property type="project" value="UniProtKB-KW"/>
</dbReference>
<evidence type="ECO:0000256" key="5">
    <source>
        <dbReference type="ARBA" id="ARBA00034545"/>
    </source>
</evidence>
<gene>
    <name evidence="10" type="ORF">ABCQ75_07825</name>
</gene>
<evidence type="ECO:0000256" key="8">
    <source>
        <dbReference type="ARBA" id="ARBA00048428"/>
    </source>
</evidence>
<evidence type="ECO:0000256" key="2">
    <source>
        <dbReference type="ARBA" id="ARBA00022691"/>
    </source>
</evidence>
<evidence type="ECO:0000256" key="4">
    <source>
        <dbReference type="ARBA" id="ARBA00034521"/>
    </source>
</evidence>
<evidence type="ECO:0000256" key="6">
    <source>
        <dbReference type="ARBA" id="ARBA00047941"/>
    </source>
</evidence>
<comment type="catalytic activity">
    <reaction evidence="8">
        <text>arsenic triglutathione + 3 [thioredoxin]-dithiol + 3 S-adenosyl-L-methionine = trimethylarsine + 3 [thioredoxin]-disulfide + 3 glutathione + 3 S-adenosyl-L-homocysteine + 3 H(+)</text>
        <dbReference type="Rhea" id="RHEA:69432"/>
        <dbReference type="Rhea" id="RHEA-COMP:10698"/>
        <dbReference type="Rhea" id="RHEA-COMP:10700"/>
        <dbReference type="ChEBI" id="CHEBI:15378"/>
        <dbReference type="ChEBI" id="CHEBI:27130"/>
        <dbReference type="ChEBI" id="CHEBI:29950"/>
        <dbReference type="ChEBI" id="CHEBI:50058"/>
        <dbReference type="ChEBI" id="CHEBI:57856"/>
        <dbReference type="ChEBI" id="CHEBI:57925"/>
        <dbReference type="ChEBI" id="CHEBI:59789"/>
        <dbReference type="ChEBI" id="CHEBI:183640"/>
        <dbReference type="EC" id="2.1.1.137"/>
    </reaction>
</comment>
<dbReference type="RefSeq" id="WP_345884472.1">
    <property type="nucleotide sequence ID" value="NZ_JBDFRB010000005.1"/>
</dbReference>
<dbReference type="PANTHER" id="PTHR43675:SF8">
    <property type="entry name" value="ARSENITE METHYLTRANSFERASE"/>
    <property type="match status" value="1"/>
</dbReference>
<dbReference type="InterPro" id="IPR029063">
    <property type="entry name" value="SAM-dependent_MTases_sf"/>
</dbReference>
<dbReference type="EMBL" id="JBDFRB010000005">
    <property type="protein sequence ID" value="MEN2744448.1"/>
    <property type="molecule type" value="Genomic_DNA"/>
</dbReference>
<evidence type="ECO:0000256" key="7">
    <source>
        <dbReference type="ARBA" id="ARBA00047943"/>
    </source>
</evidence>
<feature type="domain" description="Methyltransferase" evidence="9">
    <location>
        <begin position="74"/>
        <end position="226"/>
    </location>
</feature>
<keyword evidence="11" id="KW-1185">Reference proteome</keyword>
<accession>A0ABU9X2V7</accession>
<dbReference type="PANTHER" id="PTHR43675">
    <property type="entry name" value="ARSENITE METHYLTRANSFERASE"/>
    <property type="match status" value="1"/>
</dbReference>
<sequence>MVVISSDQREIIFDAVVAMYTSVASTPAQGFHFPTGRPAAEYVGYPADALDALPAAAVESFAGVGYPFAAAVLKPGDTVLDVGSGSGTDLLIAARAVGPAGFAYGVDMTEAMREKATANAQAAHRAPGARLARVEVRAGNAERLPFEDASVDVVTSNGVINLVPAKAAAIAEMHRVLRPGGWVQISDIVVEDLPSEACRAKPRLWAECIVGATTQTDYAGMFTAAGFTGVELLADLDYFAASSSHSTRTTAEGFGAHSMTLRARKPL</sequence>
<dbReference type="GO" id="GO:0008168">
    <property type="term" value="F:methyltransferase activity"/>
    <property type="evidence" value="ECO:0007669"/>
    <property type="project" value="UniProtKB-KW"/>
</dbReference>
<protein>
    <recommendedName>
        <fullName evidence="5">Arsenite methyltransferase</fullName>
        <ecNumber evidence="4">2.1.1.137</ecNumber>
    </recommendedName>
</protein>
<proteinExistence type="inferred from homology"/>
<evidence type="ECO:0000256" key="1">
    <source>
        <dbReference type="ARBA" id="ARBA00022679"/>
    </source>
</evidence>
<evidence type="ECO:0000313" key="10">
    <source>
        <dbReference type="EMBL" id="MEN2744448.1"/>
    </source>
</evidence>
<dbReference type="Pfam" id="PF13847">
    <property type="entry name" value="Methyltransf_31"/>
    <property type="match status" value="1"/>
</dbReference>
<dbReference type="InterPro" id="IPR026669">
    <property type="entry name" value="Arsenite_MeTrfase-like"/>
</dbReference>
<dbReference type="Proteomes" id="UP001422074">
    <property type="component" value="Unassembled WGS sequence"/>
</dbReference>
<reference evidence="10 11" key="1">
    <citation type="submission" date="2024-05" db="EMBL/GenBank/DDBJ databases">
        <title>Sinomonas sp. nov., isolated from a waste landfill.</title>
        <authorList>
            <person name="Zhao Y."/>
        </authorList>
    </citation>
    <scope>NUCLEOTIDE SEQUENCE [LARGE SCALE GENOMIC DNA]</scope>
    <source>
        <strain evidence="10 11">CCTCC AB2014300</strain>
    </source>
</reference>
<keyword evidence="2" id="KW-0949">S-adenosyl-L-methionine</keyword>
<dbReference type="EC" id="2.1.1.137" evidence="4"/>
<comment type="catalytic activity">
    <reaction evidence="7">
        <text>arsenic triglutathione + 2 [thioredoxin]-dithiol + 2 S-adenosyl-L-methionine + H2O = dimethylarsinous acid + 2 [thioredoxin]-disulfide + 3 glutathione + 2 S-adenosyl-L-homocysteine + 2 H(+)</text>
        <dbReference type="Rhea" id="RHEA:69464"/>
        <dbReference type="Rhea" id="RHEA-COMP:10698"/>
        <dbReference type="Rhea" id="RHEA-COMP:10700"/>
        <dbReference type="ChEBI" id="CHEBI:15377"/>
        <dbReference type="ChEBI" id="CHEBI:15378"/>
        <dbReference type="ChEBI" id="CHEBI:23808"/>
        <dbReference type="ChEBI" id="CHEBI:29950"/>
        <dbReference type="ChEBI" id="CHEBI:50058"/>
        <dbReference type="ChEBI" id="CHEBI:57856"/>
        <dbReference type="ChEBI" id="CHEBI:57925"/>
        <dbReference type="ChEBI" id="CHEBI:59789"/>
        <dbReference type="ChEBI" id="CHEBI:183640"/>
        <dbReference type="EC" id="2.1.1.137"/>
    </reaction>
</comment>
<dbReference type="InterPro" id="IPR025714">
    <property type="entry name" value="Methyltranfer_dom"/>
</dbReference>
<name>A0ABU9X2V7_9MICC</name>